<dbReference type="AlphaFoldDB" id="C7NUJ6"/>
<evidence type="ECO:0000256" key="6">
    <source>
        <dbReference type="ARBA" id="ARBA00022840"/>
    </source>
</evidence>
<evidence type="ECO:0000256" key="5">
    <source>
        <dbReference type="ARBA" id="ARBA00022777"/>
    </source>
</evidence>
<dbReference type="OrthoDB" id="3369at2157"/>
<dbReference type="InterPro" id="IPR004358">
    <property type="entry name" value="Sig_transdc_His_kin-like_C"/>
</dbReference>
<feature type="transmembrane region" description="Helical" evidence="8">
    <location>
        <begin position="21"/>
        <end position="47"/>
    </location>
</feature>
<keyword evidence="8" id="KW-1133">Transmembrane helix</keyword>
<dbReference type="STRING" id="519442.Huta_2186"/>
<dbReference type="SMART" id="SM00387">
    <property type="entry name" value="HATPase_c"/>
    <property type="match status" value="1"/>
</dbReference>
<keyword evidence="6" id="KW-0067">ATP-binding</keyword>
<evidence type="ECO:0000256" key="1">
    <source>
        <dbReference type="ARBA" id="ARBA00000085"/>
    </source>
</evidence>
<keyword evidence="7" id="KW-0175">Coiled coil</keyword>
<dbReference type="Gene3D" id="3.30.565.10">
    <property type="entry name" value="Histidine kinase-like ATPase, C-terminal domain"/>
    <property type="match status" value="1"/>
</dbReference>
<dbReference type="EMBL" id="CP001687">
    <property type="protein sequence ID" value="ACV12353.1"/>
    <property type="molecule type" value="Genomic_DNA"/>
</dbReference>
<keyword evidence="8" id="KW-0472">Membrane</keyword>
<dbReference type="Pfam" id="PF16926">
    <property type="entry name" value="HisKA_4TM"/>
    <property type="match status" value="1"/>
</dbReference>
<evidence type="ECO:0000313" key="11">
    <source>
        <dbReference type="Proteomes" id="UP000002071"/>
    </source>
</evidence>
<dbReference type="PANTHER" id="PTHR44936">
    <property type="entry name" value="SENSOR PROTEIN CREC"/>
    <property type="match status" value="1"/>
</dbReference>
<keyword evidence="4" id="KW-0547">Nucleotide-binding</keyword>
<dbReference type="GO" id="GO:0005524">
    <property type="term" value="F:ATP binding"/>
    <property type="evidence" value="ECO:0007669"/>
    <property type="project" value="UniProtKB-KW"/>
</dbReference>
<dbReference type="RefSeq" id="WP_015789924.1">
    <property type="nucleotide sequence ID" value="NC_013158.1"/>
</dbReference>
<reference evidence="10 11" key="1">
    <citation type="journal article" date="2009" name="Stand. Genomic Sci.">
        <title>Complete genome sequence of Halorhabdus utahensis type strain (AX-2).</title>
        <authorList>
            <person name="Anderson I."/>
            <person name="Tindall B.J."/>
            <person name="Pomrenke H."/>
            <person name="Goker M."/>
            <person name="Lapidus A."/>
            <person name="Nolan M."/>
            <person name="Copeland A."/>
            <person name="Glavina Del Rio T."/>
            <person name="Chen F."/>
            <person name="Tice H."/>
            <person name="Cheng J.F."/>
            <person name="Lucas S."/>
            <person name="Chertkov O."/>
            <person name="Bruce D."/>
            <person name="Brettin T."/>
            <person name="Detter J.C."/>
            <person name="Han C."/>
            <person name="Goodwin L."/>
            <person name="Land M."/>
            <person name="Hauser L."/>
            <person name="Chang Y.J."/>
            <person name="Jeffries C.D."/>
            <person name="Pitluck S."/>
            <person name="Pati A."/>
            <person name="Mavromatis K."/>
            <person name="Ivanova N."/>
            <person name="Ovchinnikova G."/>
            <person name="Chen A."/>
            <person name="Palaniappan K."/>
            <person name="Chain P."/>
            <person name="Rohde M."/>
            <person name="Bristow J."/>
            <person name="Eisen J.A."/>
            <person name="Markowitz V."/>
            <person name="Hugenholtz P."/>
            <person name="Kyrpides N.C."/>
            <person name="Klenk H.P."/>
        </authorList>
    </citation>
    <scope>NUCLEOTIDE SEQUENCE [LARGE SCALE GENOMIC DNA]</scope>
    <source>
        <strain evidence="11">DSM 12940 / JCM 11049 / AX-2</strain>
    </source>
</reference>
<dbReference type="InterPro" id="IPR036890">
    <property type="entry name" value="HATPase_C_sf"/>
</dbReference>
<keyword evidence="5 10" id="KW-0418">Kinase</keyword>
<dbReference type="InterPro" id="IPR050980">
    <property type="entry name" value="2C_sensor_his_kinase"/>
</dbReference>
<dbReference type="GeneID" id="8384480"/>
<dbReference type="PRINTS" id="PR00344">
    <property type="entry name" value="BCTRLSENSOR"/>
</dbReference>
<evidence type="ECO:0000313" key="10">
    <source>
        <dbReference type="EMBL" id="ACV12353.1"/>
    </source>
</evidence>
<dbReference type="InterPro" id="IPR005467">
    <property type="entry name" value="His_kinase_dom"/>
</dbReference>
<dbReference type="SUPFAM" id="SSF55874">
    <property type="entry name" value="ATPase domain of HSP90 chaperone/DNA topoisomerase II/histidine kinase"/>
    <property type="match status" value="1"/>
</dbReference>
<dbReference type="PANTHER" id="PTHR44936:SF10">
    <property type="entry name" value="SENSOR PROTEIN RSTB"/>
    <property type="match status" value="1"/>
</dbReference>
<feature type="transmembrane region" description="Helical" evidence="8">
    <location>
        <begin position="89"/>
        <end position="110"/>
    </location>
</feature>
<dbReference type="Pfam" id="PF02518">
    <property type="entry name" value="HATPase_c"/>
    <property type="match status" value="1"/>
</dbReference>
<feature type="transmembrane region" description="Helical" evidence="8">
    <location>
        <begin position="122"/>
        <end position="140"/>
    </location>
</feature>
<feature type="transmembrane region" description="Helical" evidence="8">
    <location>
        <begin position="59"/>
        <end position="77"/>
    </location>
</feature>
<keyword evidence="3" id="KW-0808">Transferase</keyword>
<sequence length="383" mass="40800">MAKQRADAAVARAFETISPWGVRLACGGVIAAAGLAGILVPVVRLIATPGGVSGPAVGALVPASFSLAVLGGGYWLARSDLDGSLAAAVTVWWFLGTAFGTFTALGLVGYQIGSGVSVSDPAIVLSGIASIGGVGGLLVGRYDAQSQRRRQALEREHERLADERQKLALLNRIVRHDIGNDIQIISGMSDHLEGHVDAEGAEYLDRIQRTTEEAIQLTEQVRAFVASLGDENPSELRRTSLRRVLETQIENTREVYREATVTQVGEIPDVAIHADELLSTVFHNLLSNAVEHNDRANPYVELSVERDGGTVAVSIVDDGPGIAQQERIRLRNVDTTPDIDSESGLGLYIVGMLVGRYDGAISIDDREPRGTIVTVKLPVADGE</sequence>
<dbReference type="HOGENOM" id="CLU_000445_114_58_2"/>
<proteinExistence type="predicted"/>
<evidence type="ECO:0000259" key="9">
    <source>
        <dbReference type="PROSITE" id="PS50109"/>
    </source>
</evidence>
<keyword evidence="8" id="KW-0812">Transmembrane</keyword>
<dbReference type="InterPro" id="IPR031623">
    <property type="entry name" value="HisKA_4TM"/>
</dbReference>
<dbReference type="GO" id="GO:0004673">
    <property type="term" value="F:protein histidine kinase activity"/>
    <property type="evidence" value="ECO:0007669"/>
    <property type="project" value="UniProtKB-EC"/>
</dbReference>
<name>C7NUJ6_HALUD</name>
<organism evidence="10 11">
    <name type="scientific">Halorhabdus utahensis (strain DSM 12940 / JCM 11049 / AX-2)</name>
    <dbReference type="NCBI Taxonomy" id="519442"/>
    <lineage>
        <taxon>Archaea</taxon>
        <taxon>Methanobacteriati</taxon>
        <taxon>Methanobacteriota</taxon>
        <taxon>Stenosarchaea group</taxon>
        <taxon>Halobacteria</taxon>
        <taxon>Halobacteriales</taxon>
        <taxon>Haloarculaceae</taxon>
        <taxon>Halorhabdus</taxon>
    </lineage>
</organism>
<evidence type="ECO:0000256" key="7">
    <source>
        <dbReference type="SAM" id="Coils"/>
    </source>
</evidence>
<gene>
    <name evidence="10" type="ordered locus">Huta_2186</name>
</gene>
<keyword evidence="11" id="KW-1185">Reference proteome</keyword>
<dbReference type="PROSITE" id="PS50109">
    <property type="entry name" value="HIS_KIN"/>
    <property type="match status" value="1"/>
</dbReference>
<evidence type="ECO:0000256" key="4">
    <source>
        <dbReference type="ARBA" id="ARBA00022741"/>
    </source>
</evidence>
<dbReference type="EC" id="2.7.13.3" evidence="2"/>
<dbReference type="KEGG" id="hut:Huta_2186"/>
<accession>C7NUJ6</accession>
<feature type="domain" description="Histidine kinase" evidence="9">
    <location>
        <begin position="173"/>
        <end position="381"/>
    </location>
</feature>
<comment type="catalytic activity">
    <reaction evidence="1">
        <text>ATP + protein L-histidine = ADP + protein N-phospho-L-histidine.</text>
        <dbReference type="EC" id="2.7.13.3"/>
    </reaction>
</comment>
<evidence type="ECO:0000256" key="8">
    <source>
        <dbReference type="SAM" id="Phobius"/>
    </source>
</evidence>
<dbReference type="Proteomes" id="UP000002071">
    <property type="component" value="Chromosome"/>
</dbReference>
<feature type="coiled-coil region" evidence="7">
    <location>
        <begin position="143"/>
        <end position="173"/>
    </location>
</feature>
<dbReference type="eggNOG" id="arCOG06219">
    <property type="taxonomic scope" value="Archaea"/>
</dbReference>
<dbReference type="InterPro" id="IPR003594">
    <property type="entry name" value="HATPase_dom"/>
</dbReference>
<evidence type="ECO:0000256" key="3">
    <source>
        <dbReference type="ARBA" id="ARBA00022679"/>
    </source>
</evidence>
<protein>
    <recommendedName>
        <fullName evidence="2">histidine kinase</fullName>
        <ecNumber evidence="2">2.7.13.3</ecNumber>
    </recommendedName>
</protein>
<evidence type="ECO:0000256" key="2">
    <source>
        <dbReference type="ARBA" id="ARBA00012438"/>
    </source>
</evidence>